<evidence type="ECO:0000259" key="2">
    <source>
        <dbReference type="Pfam" id="PF13358"/>
    </source>
</evidence>
<dbReference type="Gene3D" id="3.30.420.10">
    <property type="entry name" value="Ribonuclease H-like superfamily/Ribonuclease H"/>
    <property type="match status" value="1"/>
</dbReference>
<protein>
    <submittedName>
        <fullName evidence="3">Transposase</fullName>
    </submittedName>
</protein>
<gene>
    <name evidence="3" type="ORF">E9229_000795</name>
</gene>
<sequence length="239" mass="27388">MSPFQSIKTWKGSTDPDYEAKKDRVLHLYDIADGKANPGDGDPEVVICFDEFGPLNLQPHPGHQWAPKAAGPGDQAAPRRRRRRATYQRPNGVRHLLAGYDLSTNRLYGHVKARKRRTEFLAFARYLRSLHPAAQRIAIIMDNYSPHLSTKVDTRVGDWAAANNVEIAYVPYYSSWLNRIEPQFTALRYFALDGTDHPSHRAQAGMIRRFIIWRNHHSTDPKLRKVIRRASLIKRAKVA</sequence>
<dbReference type="Proteomes" id="UP000523000">
    <property type="component" value="Unassembled WGS sequence"/>
</dbReference>
<dbReference type="AlphaFoldDB" id="A0A839QIN6"/>
<feature type="region of interest" description="Disordered" evidence="1">
    <location>
        <begin position="60"/>
        <end position="86"/>
    </location>
</feature>
<name>A0A839QIN6_9MICC</name>
<dbReference type="InterPro" id="IPR036397">
    <property type="entry name" value="RNaseH_sf"/>
</dbReference>
<keyword evidence="4" id="KW-1185">Reference proteome</keyword>
<dbReference type="RefSeq" id="WP_221184362.1">
    <property type="nucleotide sequence ID" value="NZ_JACHVS010000001.1"/>
</dbReference>
<accession>A0A839QIN6</accession>
<feature type="domain" description="Tc1-like transposase DDE" evidence="2">
    <location>
        <begin position="46"/>
        <end position="192"/>
    </location>
</feature>
<dbReference type="Pfam" id="PF13358">
    <property type="entry name" value="DDE_3"/>
    <property type="match status" value="1"/>
</dbReference>
<reference evidence="3 4" key="1">
    <citation type="submission" date="2020-08" db="EMBL/GenBank/DDBJ databases">
        <title>Sequencing the genomes of 1000 actinobacteria strains.</title>
        <authorList>
            <person name="Klenk H.-P."/>
        </authorList>
    </citation>
    <scope>NUCLEOTIDE SEQUENCE [LARGE SCALE GENOMIC DNA]</scope>
    <source>
        <strain evidence="3 4">DSM 22826</strain>
    </source>
</reference>
<proteinExistence type="predicted"/>
<dbReference type="InterPro" id="IPR038717">
    <property type="entry name" value="Tc1-like_DDE_dom"/>
</dbReference>
<dbReference type="EMBL" id="JACHVS010000001">
    <property type="protein sequence ID" value="MBB2994604.1"/>
    <property type="molecule type" value="Genomic_DNA"/>
</dbReference>
<comment type="caution">
    <text evidence="3">The sequence shown here is derived from an EMBL/GenBank/DDBJ whole genome shotgun (WGS) entry which is preliminary data.</text>
</comment>
<organism evidence="3 4">
    <name type="scientific">Paeniglutamicibacter cryotolerans</name>
    <dbReference type="NCBI Taxonomy" id="670079"/>
    <lineage>
        <taxon>Bacteria</taxon>
        <taxon>Bacillati</taxon>
        <taxon>Actinomycetota</taxon>
        <taxon>Actinomycetes</taxon>
        <taxon>Micrococcales</taxon>
        <taxon>Micrococcaceae</taxon>
        <taxon>Paeniglutamicibacter</taxon>
    </lineage>
</organism>
<evidence type="ECO:0000256" key="1">
    <source>
        <dbReference type="SAM" id="MobiDB-lite"/>
    </source>
</evidence>
<evidence type="ECO:0000313" key="3">
    <source>
        <dbReference type="EMBL" id="MBB2994604.1"/>
    </source>
</evidence>
<evidence type="ECO:0000313" key="4">
    <source>
        <dbReference type="Proteomes" id="UP000523000"/>
    </source>
</evidence>
<dbReference type="GO" id="GO:0003676">
    <property type="term" value="F:nucleic acid binding"/>
    <property type="evidence" value="ECO:0007669"/>
    <property type="project" value="InterPro"/>
</dbReference>